<comment type="cofactor">
    <cofactor evidence="1">
        <name>Zn(2+)</name>
        <dbReference type="ChEBI" id="CHEBI:29105"/>
    </cofactor>
</comment>
<keyword evidence="6" id="KW-0482">Metalloprotease</keyword>
<sequence>MENKINVIPLNNIDKSILEFLQNRLRNIFKKETCILDKINVPGNSFDQSRNQHNANKILNYLIENLPSKNIQDISLAILDLDIFVPSLNFVFGLAVNFPRICLISTARLDPLFYTNFNYSLKSKSLTPGLIKKAIIFV</sequence>
<evidence type="ECO:0000256" key="2">
    <source>
        <dbReference type="ARBA" id="ARBA00022670"/>
    </source>
</evidence>
<keyword evidence="4" id="KW-0378">Hydrolase</keyword>
<dbReference type="InterPro" id="IPR012962">
    <property type="entry name" value="Pept_M54_archaemetzincn"/>
</dbReference>
<keyword evidence="3" id="KW-0479">Metal-binding</keyword>
<keyword evidence="2" id="KW-0645">Protease</keyword>
<evidence type="ECO:0000313" key="7">
    <source>
        <dbReference type="EMBL" id="GAI68687.1"/>
    </source>
</evidence>
<comment type="caution">
    <text evidence="7">The sequence shown here is derived from an EMBL/GenBank/DDBJ whole genome shotgun (WGS) entry which is preliminary data.</text>
</comment>
<evidence type="ECO:0000256" key="3">
    <source>
        <dbReference type="ARBA" id="ARBA00022723"/>
    </source>
</evidence>
<gene>
    <name evidence="7" type="ORF">S12H4_06289</name>
</gene>
<evidence type="ECO:0000256" key="1">
    <source>
        <dbReference type="ARBA" id="ARBA00001947"/>
    </source>
</evidence>
<accession>X1QJL9</accession>
<reference evidence="7" key="1">
    <citation type="journal article" date="2014" name="Front. Microbiol.">
        <title>High frequency of phylogenetically diverse reductive dehalogenase-homologous genes in deep subseafloor sedimentary metagenomes.</title>
        <authorList>
            <person name="Kawai M."/>
            <person name="Futagami T."/>
            <person name="Toyoda A."/>
            <person name="Takaki Y."/>
            <person name="Nishi S."/>
            <person name="Hori S."/>
            <person name="Arai W."/>
            <person name="Tsubouchi T."/>
            <person name="Morono Y."/>
            <person name="Uchiyama I."/>
            <person name="Ito T."/>
            <person name="Fujiyama A."/>
            <person name="Inagaki F."/>
            <person name="Takami H."/>
        </authorList>
    </citation>
    <scope>NUCLEOTIDE SEQUENCE</scope>
    <source>
        <strain evidence="7">Expedition CK06-06</strain>
    </source>
</reference>
<dbReference type="EMBL" id="BARW01002189">
    <property type="protein sequence ID" value="GAI68687.1"/>
    <property type="molecule type" value="Genomic_DNA"/>
</dbReference>
<keyword evidence="5" id="KW-0862">Zinc</keyword>
<dbReference type="GO" id="GO:0046872">
    <property type="term" value="F:metal ion binding"/>
    <property type="evidence" value="ECO:0007669"/>
    <property type="project" value="UniProtKB-KW"/>
</dbReference>
<organism evidence="7">
    <name type="scientific">marine sediment metagenome</name>
    <dbReference type="NCBI Taxonomy" id="412755"/>
    <lineage>
        <taxon>unclassified sequences</taxon>
        <taxon>metagenomes</taxon>
        <taxon>ecological metagenomes</taxon>
    </lineage>
</organism>
<dbReference type="Gene3D" id="3.40.390.10">
    <property type="entry name" value="Collagenase (Catalytic Domain)"/>
    <property type="match status" value="1"/>
</dbReference>
<evidence type="ECO:0000256" key="4">
    <source>
        <dbReference type="ARBA" id="ARBA00022801"/>
    </source>
</evidence>
<dbReference type="GO" id="GO:0006508">
    <property type="term" value="P:proteolysis"/>
    <property type="evidence" value="ECO:0007669"/>
    <property type="project" value="UniProtKB-KW"/>
</dbReference>
<dbReference type="InterPro" id="IPR024079">
    <property type="entry name" value="MetalloPept_cat_dom_sf"/>
</dbReference>
<dbReference type="AlphaFoldDB" id="X1QJL9"/>
<evidence type="ECO:0000256" key="6">
    <source>
        <dbReference type="ARBA" id="ARBA00023049"/>
    </source>
</evidence>
<name>X1QJL9_9ZZZZ</name>
<proteinExistence type="predicted"/>
<dbReference type="PANTHER" id="PTHR15910:SF1">
    <property type="entry name" value="ARCHAEMETZINCIN-2"/>
    <property type="match status" value="1"/>
</dbReference>
<dbReference type="CDD" id="cd11375">
    <property type="entry name" value="Peptidase_M54"/>
    <property type="match status" value="1"/>
</dbReference>
<evidence type="ECO:0000256" key="5">
    <source>
        <dbReference type="ARBA" id="ARBA00022833"/>
    </source>
</evidence>
<dbReference type="GO" id="GO:0008237">
    <property type="term" value="F:metallopeptidase activity"/>
    <property type="evidence" value="ECO:0007669"/>
    <property type="project" value="UniProtKB-KW"/>
</dbReference>
<dbReference type="PANTHER" id="PTHR15910">
    <property type="entry name" value="ARCHAEMETZINCIN"/>
    <property type="match status" value="1"/>
</dbReference>
<protein>
    <submittedName>
        <fullName evidence="7">Uncharacterized protein</fullName>
    </submittedName>
</protein>